<dbReference type="OrthoDB" id="5941857at2"/>
<keyword evidence="2" id="KW-1185">Reference proteome</keyword>
<dbReference type="EMBL" id="LT670849">
    <property type="protein sequence ID" value="SHN72120.1"/>
    <property type="molecule type" value="Genomic_DNA"/>
</dbReference>
<sequence length="316" mass="35452">MNTLFDNAIQSIQLGIEDYESNDARRPLSAARNFYAGVLLLAKEVLVRAAPQANPRDVVGANYKPLLDGSGNIKFVSGTRTIDFNEIGERFKAFGLKIDQASLKDLSRIRNDMEHLYTQANRESVREAIAKAFPVVVDLFRQMNEEPHERLGSSWAVMLNAKALYERELKQCTETFDGVDWRSQALSEASRPCPQCGSHLVYRIDRTRNESGFADAQCRQCGERIDAITLMEAALEAHFEYERYAAVKDGGEDPLGICPECTTKTYVMFNEENQCTNCFMSLEECARCYASLTPNNVSHDSSSLCGYCSNLLSKDD</sequence>
<dbReference type="RefSeq" id="WP_072817896.1">
    <property type="nucleotide sequence ID" value="NZ_LT670849.1"/>
</dbReference>
<dbReference type="AlphaFoldDB" id="A0A1M7TN62"/>
<gene>
    <name evidence="1" type="ORF">SAMN05444170_2196</name>
</gene>
<organism evidence="1 2">
    <name type="scientific">Bradyrhizobium erythrophlei</name>
    <dbReference type="NCBI Taxonomy" id="1437360"/>
    <lineage>
        <taxon>Bacteria</taxon>
        <taxon>Pseudomonadati</taxon>
        <taxon>Pseudomonadota</taxon>
        <taxon>Alphaproteobacteria</taxon>
        <taxon>Hyphomicrobiales</taxon>
        <taxon>Nitrobacteraceae</taxon>
        <taxon>Bradyrhizobium</taxon>
    </lineage>
</organism>
<accession>A0A1M7TN62</accession>
<proteinExistence type="predicted"/>
<reference evidence="2" key="1">
    <citation type="submission" date="2016-11" db="EMBL/GenBank/DDBJ databases">
        <authorList>
            <person name="Varghese N."/>
            <person name="Submissions S."/>
        </authorList>
    </citation>
    <scope>NUCLEOTIDE SEQUENCE [LARGE SCALE GENOMIC DNA]</scope>
    <source>
        <strain evidence="2">GAS401</strain>
    </source>
</reference>
<protein>
    <submittedName>
        <fullName evidence="1">Uncharacterized protein</fullName>
    </submittedName>
</protein>
<name>A0A1M7TN62_9BRAD</name>
<evidence type="ECO:0000313" key="2">
    <source>
        <dbReference type="Proteomes" id="UP000184096"/>
    </source>
</evidence>
<evidence type="ECO:0000313" key="1">
    <source>
        <dbReference type="EMBL" id="SHN72120.1"/>
    </source>
</evidence>
<dbReference type="Proteomes" id="UP000184096">
    <property type="component" value="Chromosome I"/>
</dbReference>